<accession>A0AAD3SKH3</accession>
<dbReference type="EMBL" id="BSYO01000012">
    <property type="protein sequence ID" value="GMH12847.1"/>
    <property type="molecule type" value="Genomic_DNA"/>
</dbReference>
<feature type="region of interest" description="Disordered" evidence="1">
    <location>
        <begin position="54"/>
        <end position="105"/>
    </location>
</feature>
<dbReference type="Proteomes" id="UP001279734">
    <property type="component" value="Unassembled WGS sequence"/>
</dbReference>
<dbReference type="AlphaFoldDB" id="A0AAD3SKH3"/>
<reference evidence="2" key="1">
    <citation type="submission" date="2023-05" db="EMBL/GenBank/DDBJ databases">
        <title>Nepenthes gracilis genome sequencing.</title>
        <authorList>
            <person name="Fukushima K."/>
        </authorList>
    </citation>
    <scope>NUCLEOTIDE SEQUENCE</scope>
    <source>
        <strain evidence="2">SING2019-196</strain>
    </source>
</reference>
<proteinExistence type="predicted"/>
<feature type="compositionally biased region" description="Polar residues" evidence="1">
    <location>
        <begin position="54"/>
        <end position="67"/>
    </location>
</feature>
<organism evidence="2 3">
    <name type="scientific">Nepenthes gracilis</name>
    <name type="common">Slender pitcher plant</name>
    <dbReference type="NCBI Taxonomy" id="150966"/>
    <lineage>
        <taxon>Eukaryota</taxon>
        <taxon>Viridiplantae</taxon>
        <taxon>Streptophyta</taxon>
        <taxon>Embryophyta</taxon>
        <taxon>Tracheophyta</taxon>
        <taxon>Spermatophyta</taxon>
        <taxon>Magnoliopsida</taxon>
        <taxon>eudicotyledons</taxon>
        <taxon>Gunneridae</taxon>
        <taxon>Pentapetalae</taxon>
        <taxon>Caryophyllales</taxon>
        <taxon>Nepenthaceae</taxon>
        <taxon>Nepenthes</taxon>
    </lineage>
</organism>
<evidence type="ECO:0000313" key="3">
    <source>
        <dbReference type="Proteomes" id="UP001279734"/>
    </source>
</evidence>
<sequence>MSRAVQPPRAKPAAYQDSYCIPARSAMISRRRAHPKVQQPASATIIYPNFKDLPQQQPQCQGTSSSRQCKRIQRRHPTCVHMPSSNSREGPSKSRNLRPRANGHHRISIIANGCI</sequence>
<comment type="caution">
    <text evidence="2">The sequence shown here is derived from an EMBL/GenBank/DDBJ whole genome shotgun (WGS) entry which is preliminary data.</text>
</comment>
<keyword evidence="3" id="KW-1185">Reference proteome</keyword>
<feature type="compositionally biased region" description="Basic residues" evidence="1">
    <location>
        <begin position="95"/>
        <end position="105"/>
    </location>
</feature>
<evidence type="ECO:0000313" key="2">
    <source>
        <dbReference type="EMBL" id="GMH12847.1"/>
    </source>
</evidence>
<feature type="compositionally biased region" description="Basic residues" evidence="1">
    <location>
        <begin position="68"/>
        <end position="78"/>
    </location>
</feature>
<name>A0AAD3SKH3_NEPGR</name>
<gene>
    <name evidence="2" type="ORF">Nepgr_014688</name>
</gene>
<evidence type="ECO:0000256" key="1">
    <source>
        <dbReference type="SAM" id="MobiDB-lite"/>
    </source>
</evidence>
<protein>
    <submittedName>
        <fullName evidence="2">Uncharacterized protein</fullName>
    </submittedName>
</protein>